<accession>R3TYA3</accession>
<keyword evidence="4" id="KW-1185">Reference proteome</keyword>
<dbReference type="Pfam" id="PF06889">
    <property type="entry name" value="DUF1266"/>
    <property type="match status" value="1"/>
</dbReference>
<reference evidence="3 4" key="1">
    <citation type="submission" date="2013-02" db="EMBL/GenBank/DDBJ databases">
        <title>The Genome Sequence of Enterococcus phoeniculicola BAA-412.</title>
        <authorList>
            <consortium name="The Broad Institute Genome Sequencing Platform"/>
            <consortium name="The Broad Institute Genome Sequencing Center for Infectious Disease"/>
            <person name="Earl A.M."/>
            <person name="Gilmore M.S."/>
            <person name="Lebreton F."/>
            <person name="Walker B."/>
            <person name="Young S.K."/>
            <person name="Zeng Q."/>
            <person name="Gargeya S."/>
            <person name="Fitzgerald M."/>
            <person name="Haas B."/>
            <person name="Abouelleil A."/>
            <person name="Alvarado L."/>
            <person name="Arachchi H.M."/>
            <person name="Berlin A.M."/>
            <person name="Chapman S.B."/>
            <person name="Dewar J."/>
            <person name="Goldberg J."/>
            <person name="Griggs A."/>
            <person name="Gujja S."/>
            <person name="Hansen M."/>
            <person name="Howarth C."/>
            <person name="Imamovic A."/>
            <person name="Larimer J."/>
            <person name="McCowan C."/>
            <person name="Murphy C."/>
            <person name="Neiman D."/>
            <person name="Pearson M."/>
            <person name="Priest M."/>
            <person name="Roberts A."/>
            <person name="Saif S."/>
            <person name="Shea T."/>
            <person name="Sisk P."/>
            <person name="Sykes S."/>
            <person name="Wortman J."/>
            <person name="Nusbaum C."/>
            <person name="Birren B."/>
        </authorList>
    </citation>
    <scope>NUCLEOTIDE SEQUENCE [LARGE SCALE GENOMIC DNA]</scope>
    <source>
        <strain evidence="3 4">ATCC BAA-412</strain>
    </source>
</reference>
<sequence>MKILLILTGIVGILSILFIHSYIQNKQKRLIFLKDNQVNPKMQKYLTLGAILIETNESTSSIMKLRAPKEQYQQILMQQWSIADKASLFYQLNFLLENGGDAKDSNQLIDNIRIGKPYKKYNQLIEDVGIIGKIPVAFFETCQTLSAWDIERAAFLIRISAHIGYITEEKAFTLLKERVTPILKKQSFTSWEEYSASFILGRILCYSGDLSDIKYPVEDLLYGKEESVWKKYKLTKILT</sequence>
<dbReference type="AlphaFoldDB" id="R3TYA3"/>
<dbReference type="STRING" id="154621.RV11_GL001146"/>
<keyword evidence="1" id="KW-0472">Membrane</keyword>
<protein>
    <recommendedName>
        <fullName evidence="2">DUF1266 domain-containing protein</fullName>
    </recommendedName>
</protein>
<name>R3TYA3_9ENTE</name>
<dbReference type="OrthoDB" id="6820768at2"/>
<keyword evidence="1" id="KW-0812">Transmembrane</keyword>
<feature type="transmembrane region" description="Helical" evidence="1">
    <location>
        <begin position="6"/>
        <end position="23"/>
    </location>
</feature>
<evidence type="ECO:0000313" key="4">
    <source>
        <dbReference type="Proteomes" id="UP000013785"/>
    </source>
</evidence>
<evidence type="ECO:0000256" key="1">
    <source>
        <dbReference type="SAM" id="Phobius"/>
    </source>
</evidence>
<evidence type="ECO:0000313" key="3">
    <source>
        <dbReference type="EMBL" id="EOL46128.1"/>
    </source>
</evidence>
<dbReference type="InterPro" id="IPR009677">
    <property type="entry name" value="DUF1266"/>
</dbReference>
<keyword evidence="1" id="KW-1133">Transmembrane helix</keyword>
<evidence type="ECO:0000259" key="2">
    <source>
        <dbReference type="Pfam" id="PF06889"/>
    </source>
</evidence>
<dbReference type="HOGENOM" id="CLU_1169001_0_0_9"/>
<comment type="caution">
    <text evidence="3">The sequence shown here is derived from an EMBL/GenBank/DDBJ whole genome shotgun (WGS) entry which is preliminary data.</text>
</comment>
<gene>
    <name evidence="3" type="ORF">UC3_00934</name>
</gene>
<dbReference type="RefSeq" id="WP_010767606.1">
    <property type="nucleotide sequence ID" value="NZ_ASWE01000002.1"/>
</dbReference>
<proteinExistence type="predicted"/>
<dbReference type="PATRIC" id="fig|1158610.3.peg.912"/>
<organism evidence="3 4">
    <name type="scientific">Enterococcus phoeniculicola ATCC BAA-412</name>
    <dbReference type="NCBI Taxonomy" id="1158610"/>
    <lineage>
        <taxon>Bacteria</taxon>
        <taxon>Bacillati</taxon>
        <taxon>Bacillota</taxon>
        <taxon>Bacilli</taxon>
        <taxon>Lactobacillales</taxon>
        <taxon>Enterococcaceae</taxon>
        <taxon>Enterococcus</taxon>
    </lineage>
</organism>
<dbReference type="EMBL" id="AJAT01000011">
    <property type="protein sequence ID" value="EOL46128.1"/>
    <property type="molecule type" value="Genomic_DNA"/>
</dbReference>
<dbReference type="Proteomes" id="UP000013785">
    <property type="component" value="Unassembled WGS sequence"/>
</dbReference>
<feature type="domain" description="DUF1266" evidence="2">
    <location>
        <begin position="76"/>
        <end position="231"/>
    </location>
</feature>
<dbReference type="eggNOG" id="ENOG5032X4B">
    <property type="taxonomic scope" value="Bacteria"/>
</dbReference>